<name>A0A6B2H463_9BACT</name>
<dbReference type="PANTHER" id="PTHR34406:SF1">
    <property type="entry name" value="PROTEIN YCEI"/>
    <property type="match status" value="1"/>
</dbReference>
<dbReference type="InterPro" id="IPR036761">
    <property type="entry name" value="TTHA0802/YceI-like_sf"/>
</dbReference>
<gene>
    <name evidence="3" type="ORF">GWO68_01355</name>
</gene>
<dbReference type="Gene3D" id="2.40.128.110">
    <property type="entry name" value="Lipid/polyisoprenoid-binding, YceI-like"/>
    <property type="match status" value="1"/>
</dbReference>
<feature type="signal peptide" evidence="1">
    <location>
        <begin position="1"/>
        <end position="20"/>
    </location>
</feature>
<evidence type="ECO:0000313" key="3">
    <source>
        <dbReference type="EMBL" id="NDK54550.1"/>
    </source>
</evidence>
<dbReference type="AlphaFoldDB" id="A0A6B2H463"/>
<reference evidence="3 4" key="1">
    <citation type="submission" date="2020-01" db="EMBL/GenBank/DDBJ databases">
        <authorList>
            <person name="Kim M.K."/>
        </authorList>
    </citation>
    <scope>NUCLEOTIDE SEQUENCE [LARGE SCALE GENOMIC DNA]</scope>
    <source>
        <strain evidence="3 4">BT213</strain>
    </source>
</reference>
<feature type="domain" description="Lipid/polyisoprenoid-binding YceI-like" evidence="2">
    <location>
        <begin position="46"/>
        <end position="219"/>
    </location>
</feature>
<evidence type="ECO:0000259" key="2">
    <source>
        <dbReference type="SMART" id="SM00867"/>
    </source>
</evidence>
<sequence>MKKVAILASLAATMVFTAFAGNTTTGKTTATTEATAPAKAKGRVYNAVIEKSDLTWNGKKVTGEHFGTIDLKSGNLVVNKDKVTGGKFVIDMNSIKVTDIKDAEYNGKLVGHLKSDDFFSVEKFPTATFEIKALAPIAKAAAGKPNYKVNGLLTIKGITKPVQFPATITVKNGVATAKADVTVNRAQYDVKYGSESFFGSLGDKAIMDDFTVSFNVTAKQ</sequence>
<dbReference type="RefSeq" id="WP_162344614.1">
    <property type="nucleotide sequence ID" value="NZ_JAAEAA010000002.1"/>
</dbReference>
<dbReference type="Pfam" id="PF04264">
    <property type="entry name" value="YceI"/>
    <property type="match status" value="1"/>
</dbReference>
<dbReference type="Proteomes" id="UP000478546">
    <property type="component" value="Unassembled WGS sequence"/>
</dbReference>
<dbReference type="EMBL" id="JAAEAA010000002">
    <property type="protein sequence ID" value="NDK54550.1"/>
    <property type="molecule type" value="Genomic_DNA"/>
</dbReference>
<protein>
    <submittedName>
        <fullName evidence="3">YceI family protein</fullName>
    </submittedName>
</protein>
<dbReference type="InterPro" id="IPR007372">
    <property type="entry name" value="Lipid/polyisoprenoid-bd_YceI"/>
</dbReference>
<proteinExistence type="predicted"/>
<dbReference type="SMART" id="SM00867">
    <property type="entry name" value="YceI"/>
    <property type="match status" value="1"/>
</dbReference>
<comment type="caution">
    <text evidence="3">The sequence shown here is derived from an EMBL/GenBank/DDBJ whole genome shotgun (WGS) entry which is preliminary data.</text>
</comment>
<keyword evidence="4" id="KW-1185">Reference proteome</keyword>
<evidence type="ECO:0000256" key="1">
    <source>
        <dbReference type="SAM" id="SignalP"/>
    </source>
</evidence>
<dbReference type="PANTHER" id="PTHR34406">
    <property type="entry name" value="PROTEIN YCEI"/>
    <property type="match status" value="1"/>
</dbReference>
<accession>A0A6B2H463</accession>
<dbReference type="SUPFAM" id="SSF101874">
    <property type="entry name" value="YceI-like"/>
    <property type="match status" value="1"/>
</dbReference>
<keyword evidence="1" id="KW-0732">Signal</keyword>
<organism evidence="3 4">
    <name type="scientific">Pontibacter fetidus</name>
    <dbReference type="NCBI Taxonomy" id="2700082"/>
    <lineage>
        <taxon>Bacteria</taxon>
        <taxon>Pseudomonadati</taxon>
        <taxon>Bacteroidota</taxon>
        <taxon>Cytophagia</taxon>
        <taxon>Cytophagales</taxon>
        <taxon>Hymenobacteraceae</taxon>
        <taxon>Pontibacter</taxon>
    </lineage>
</organism>
<evidence type="ECO:0000313" key="4">
    <source>
        <dbReference type="Proteomes" id="UP000478546"/>
    </source>
</evidence>
<feature type="chain" id="PRO_5025589091" evidence="1">
    <location>
        <begin position="21"/>
        <end position="220"/>
    </location>
</feature>